<proteinExistence type="predicted"/>
<protein>
    <submittedName>
        <fullName evidence="2">Uncharacterized protein</fullName>
    </submittedName>
</protein>
<sequence length="438" mass="47753">MMNGKERKEISQRCWAEVGRAIVMQQTVGFQRNMRTAAQSSGGLPLIGEWSDSAEDPIPESLFFQQLQEITYRDQPLALEWTLTNFRFDSLPLRRQPAESNHSFAARVTHAVQTLTARHKRSLTALSDLPPSARVRFPSLQPVNGFFGIFLFLEGLGLTSSQYRVVNHHFMRFLSDLRRGVSCPRFAGIPVEGNLDWDFMFTHITEILEALNFDTGSPGPPISLNSTATLVFQKLLPLVEEMVAPPRQASSSLLRSAGLGGNDGGNRNEEKGGEGKGGHFPPRPEGKGQHQQQWQQSRQPPAPQNRQPLFQSRPPPNDGTRKPLPPSGGQHYTPTLGPEPVGQQPQMLAMQAVQNSFPPLPGSCVSGPPQPPTVYRPPFPHSQSGSGPPFDNRGGMGRGGQQPFAGQHNRGGGRNGQQGRGGKNGQQGGHNAGMPLGV</sequence>
<feature type="compositionally biased region" description="Basic and acidic residues" evidence="1">
    <location>
        <begin position="266"/>
        <end position="288"/>
    </location>
</feature>
<reference evidence="2" key="1">
    <citation type="submission" date="2014-11" db="EMBL/GenBank/DDBJ databases">
        <authorList>
            <person name="Otto D Thomas"/>
            <person name="Naeem Raeece"/>
        </authorList>
    </citation>
    <scope>NUCLEOTIDE SEQUENCE</scope>
</reference>
<dbReference type="AlphaFoldDB" id="A0A0G4HMT2"/>
<organism evidence="2">
    <name type="scientific">Chromera velia CCMP2878</name>
    <dbReference type="NCBI Taxonomy" id="1169474"/>
    <lineage>
        <taxon>Eukaryota</taxon>
        <taxon>Sar</taxon>
        <taxon>Alveolata</taxon>
        <taxon>Colpodellida</taxon>
        <taxon>Chromeraceae</taxon>
        <taxon>Chromera</taxon>
    </lineage>
</organism>
<feature type="region of interest" description="Disordered" evidence="1">
    <location>
        <begin position="247"/>
        <end position="438"/>
    </location>
</feature>
<dbReference type="VEuPathDB" id="CryptoDB:Cvel_29195"/>
<dbReference type="EMBL" id="CDMZ01003182">
    <property type="protein sequence ID" value="CEM45420.1"/>
    <property type="molecule type" value="Genomic_DNA"/>
</dbReference>
<evidence type="ECO:0000313" key="2">
    <source>
        <dbReference type="EMBL" id="CEM45420.1"/>
    </source>
</evidence>
<gene>
    <name evidence="2" type="ORF">Cvel_29195</name>
</gene>
<feature type="compositionally biased region" description="Low complexity" evidence="1">
    <location>
        <begin position="289"/>
        <end position="299"/>
    </location>
</feature>
<feature type="compositionally biased region" description="Pro residues" evidence="1">
    <location>
        <begin position="368"/>
        <end position="380"/>
    </location>
</feature>
<evidence type="ECO:0000256" key="1">
    <source>
        <dbReference type="SAM" id="MobiDB-lite"/>
    </source>
</evidence>
<accession>A0A0G4HMT2</accession>
<name>A0A0G4HMT2_9ALVE</name>
<feature type="compositionally biased region" description="Gly residues" evidence="1">
    <location>
        <begin position="409"/>
        <end position="431"/>
    </location>
</feature>